<organism evidence="1 2">
    <name type="scientific">Oceaniferula flava</name>
    <dbReference type="NCBI Taxonomy" id="2800421"/>
    <lineage>
        <taxon>Bacteria</taxon>
        <taxon>Pseudomonadati</taxon>
        <taxon>Verrucomicrobiota</taxon>
        <taxon>Verrucomicrobiia</taxon>
        <taxon>Verrucomicrobiales</taxon>
        <taxon>Verrucomicrobiaceae</taxon>
        <taxon>Oceaniferula</taxon>
    </lineage>
</organism>
<proteinExistence type="predicted"/>
<gene>
    <name evidence="1" type="ORF">JIN83_16670</name>
</gene>
<dbReference type="Proteomes" id="UP000634206">
    <property type="component" value="Unassembled WGS sequence"/>
</dbReference>
<evidence type="ECO:0000313" key="2">
    <source>
        <dbReference type="Proteomes" id="UP000634206"/>
    </source>
</evidence>
<dbReference type="EMBL" id="JAENIG010000028">
    <property type="protein sequence ID" value="MBK1856603.1"/>
    <property type="molecule type" value="Genomic_DNA"/>
</dbReference>
<dbReference type="AlphaFoldDB" id="A0AAE2VAD3"/>
<accession>A0AAE2VAD3</accession>
<evidence type="ECO:0000313" key="1">
    <source>
        <dbReference type="EMBL" id="MBK1856603.1"/>
    </source>
</evidence>
<name>A0AAE2VAD3_9BACT</name>
<sequence>MITKFQTNELIHSARKLVATYEFNIESDIETPTIQVSVWELYGENVSEDYKYEAELSHTIQNANQGTPYNSMQFGRTPEEAADSTVSSFMNMFDGKTAKIEPIKRA</sequence>
<protein>
    <submittedName>
        <fullName evidence="1">Uncharacterized protein</fullName>
    </submittedName>
</protein>
<comment type="caution">
    <text evidence="1">The sequence shown here is derived from an EMBL/GenBank/DDBJ whole genome shotgun (WGS) entry which is preliminary data.</text>
</comment>
<keyword evidence="2" id="KW-1185">Reference proteome</keyword>
<dbReference type="RefSeq" id="WP_309491223.1">
    <property type="nucleotide sequence ID" value="NZ_JAENIG010000028.1"/>
</dbReference>
<reference evidence="1" key="1">
    <citation type="submission" date="2021-01" db="EMBL/GenBank/DDBJ databases">
        <title>Modified the classification status of verrucomicrobia.</title>
        <authorList>
            <person name="Feng X."/>
        </authorList>
    </citation>
    <scope>NUCLEOTIDE SEQUENCE</scope>
    <source>
        <strain evidence="1">5K15</strain>
    </source>
</reference>